<evidence type="ECO:0000256" key="10">
    <source>
        <dbReference type="SAM" id="SignalP"/>
    </source>
</evidence>
<evidence type="ECO:0000256" key="3">
    <source>
        <dbReference type="ARBA" id="ARBA00022525"/>
    </source>
</evidence>
<keyword evidence="11" id="KW-0456">Lyase</keyword>
<keyword evidence="4 10" id="KW-0732">Signal</keyword>
<evidence type="ECO:0000313" key="11">
    <source>
        <dbReference type="EMBL" id="KAH6647143.1"/>
    </source>
</evidence>
<dbReference type="GO" id="GO:0005975">
    <property type="term" value="P:carbohydrate metabolic process"/>
    <property type="evidence" value="ECO:0007669"/>
    <property type="project" value="InterPro"/>
</dbReference>
<dbReference type="EMBL" id="JAGPXC010000009">
    <property type="protein sequence ID" value="KAH6647143.1"/>
    <property type="molecule type" value="Genomic_DNA"/>
</dbReference>
<dbReference type="OrthoDB" id="187139at2759"/>
<evidence type="ECO:0000256" key="8">
    <source>
        <dbReference type="ARBA" id="ARBA00023316"/>
    </source>
</evidence>
<dbReference type="GO" id="GO:0071555">
    <property type="term" value="P:cell wall organization"/>
    <property type="evidence" value="ECO:0007669"/>
    <property type="project" value="UniProtKB-KW"/>
</dbReference>
<evidence type="ECO:0000256" key="5">
    <source>
        <dbReference type="ARBA" id="ARBA00022801"/>
    </source>
</evidence>
<feature type="chain" id="PRO_5040165369" evidence="10">
    <location>
        <begin position="16"/>
        <end position="430"/>
    </location>
</feature>
<protein>
    <submittedName>
        <fullName evidence="11">Pectin lyase fold/virulence factor</fullName>
    </submittedName>
</protein>
<proteinExistence type="inferred from homology"/>
<keyword evidence="12" id="KW-1185">Reference proteome</keyword>
<evidence type="ECO:0000256" key="4">
    <source>
        <dbReference type="ARBA" id="ARBA00022729"/>
    </source>
</evidence>
<feature type="signal peptide" evidence="10">
    <location>
        <begin position="1"/>
        <end position="15"/>
    </location>
</feature>
<dbReference type="GO" id="GO:0004650">
    <property type="term" value="F:polygalacturonase activity"/>
    <property type="evidence" value="ECO:0007669"/>
    <property type="project" value="InterPro"/>
</dbReference>
<dbReference type="PANTHER" id="PTHR31736">
    <property type="match status" value="1"/>
</dbReference>
<comment type="caution">
    <text evidence="11">The sequence shown here is derived from an EMBL/GenBank/DDBJ whole genome shotgun (WGS) entry which is preliminary data.</text>
</comment>
<evidence type="ECO:0000256" key="1">
    <source>
        <dbReference type="ARBA" id="ARBA00004613"/>
    </source>
</evidence>
<keyword evidence="5 9" id="KW-0378">Hydrolase</keyword>
<reference evidence="11" key="1">
    <citation type="journal article" date="2021" name="Nat. Commun.">
        <title>Genetic determinants of endophytism in the Arabidopsis root mycobiome.</title>
        <authorList>
            <person name="Mesny F."/>
            <person name="Miyauchi S."/>
            <person name="Thiergart T."/>
            <person name="Pickel B."/>
            <person name="Atanasova L."/>
            <person name="Karlsson M."/>
            <person name="Huettel B."/>
            <person name="Barry K.W."/>
            <person name="Haridas S."/>
            <person name="Chen C."/>
            <person name="Bauer D."/>
            <person name="Andreopoulos W."/>
            <person name="Pangilinan J."/>
            <person name="LaButti K."/>
            <person name="Riley R."/>
            <person name="Lipzen A."/>
            <person name="Clum A."/>
            <person name="Drula E."/>
            <person name="Henrissat B."/>
            <person name="Kohler A."/>
            <person name="Grigoriev I.V."/>
            <person name="Martin F.M."/>
            <person name="Hacquard S."/>
        </authorList>
    </citation>
    <scope>NUCLEOTIDE SEQUENCE</scope>
    <source>
        <strain evidence="11">MPI-SDFR-AT-0073</strain>
    </source>
</reference>
<dbReference type="GO" id="GO:0005576">
    <property type="term" value="C:extracellular region"/>
    <property type="evidence" value="ECO:0007669"/>
    <property type="project" value="UniProtKB-SubCell"/>
</dbReference>
<gene>
    <name evidence="11" type="ORF">BKA67DRAFT_684665</name>
</gene>
<dbReference type="Gene3D" id="2.160.20.10">
    <property type="entry name" value="Single-stranded right-handed beta-helix, Pectin lyase-like"/>
    <property type="match status" value="1"/>
</dbReference>
<evidence type="ECO:0000256" key="7">
    <source>
        <dbReference type="ARBA" id="ARBA00023295"/>
    </source>
</evidence>
<evidence type="ECO:0000313" key="12">
    <source>
        <dbReference type="Proteomes" id="UP000758603"/>
    </source>
</evidence>
<keyword evidence="8" id="KW-0961">Cell wall biogenesis/degradation</keyword>
<keyword evidence="6" id="KW-0325">Glycoprotein</keyword>
<dbReference type="RefSeq" id="XP_045953657.1">
    <property type="nucleotide sequence ID" value="XM_046109001.1"/>
</dbReference>
<evidence type="ECO:0000256" key="6">
    <source>
        <dbReference type="ARBA" id="ARBA00023180"/>
    </source>
</evidence>
<comment type="subcellular location">
    <subcellularLocation>
        <location evidence="1">Secreted</location>
    </subcellularLocation>
</comment>
<dbReference type="Pfam" id="PF00295">
    <property type="entry name" value="Glyco_hydro_28"/>
    <property type="match status" value="1"/>
</dbReference>
<organism evidence="11 12">
    <name type="scientific">Truncatella angustata</name>
    <dbReference type="NCBI Taxonomy" id="152316"/>
    <lineage>
        <taxon>Eukaryota</taxon>
        <taxon>Fungi</taxon>
        <taxon>Dikarya</taxon>
        <taxon>Ascomycota</taxon>
        <taxon>Pezizomycotina</taxon>
        <taxon>Sordariomycetes</taxon>
        <taxon>Xylariomycetidae</taxon>
        <taxon>Amphisphaeriales</taxon>
        <taxon>Sporocadaceae</taxon>
        <taxon>Truncatella</taxon>
    </lineage>
</organism>
<dbReference type="GO" id="GO:0016829">
    <property type="term" value="F:lyase activity"/>
    <property type="evidence" value="ECO:0007669"/>
    <property type="project" value="UniProtKB-KW"/>
</dbReference>
<dbReference type="GeneID" id="70137892"/>
<dbReference type="InterPro" id="IPR011050">
    <property type="entry name" value="Pectin_lyase_fold/virulence"/>
</dbReference>
<accession>A0A9P8RMX1</accession>
<keyword evidence="3" id="KW-0964">Secreted</keyword>
<keyword evidence="7 9" id="KW-0326">Glycosidase</keyword>
<comment type="similarity">
    <text evidence="2 9">Belongs to the glycosyl hydrolase 28 family.</text>
</comment>
<evidence type="ECO:0000256" key="9">
    <source>
        <dbReference type="RuleBase" id="RU361169"/>
    </source>
</evidence>
<evidence type="ECO:0000256" key="2">
    <source>
        <dbReference type="ARBA" id="ARBA00008834"/>
    </source>
</evidence>
<dbReference type="Proteomes" id="UP000758603">
    <property type="component" value="Unassembled WGS sequence"/>
</dbReference>
<dbReference type="AlphaFoldDB" id="A0A9P8RMX1"/>
<name>A0A9P8RMX1_9PEZI</name>
<dbReference type="PANTHER" id="PTHR31736:SF8">
    <property type="entry name" value="PUTATIVE (AFU_ORTHOLOGUE AFUA_7G06410)-RELATED"/>
    <property type="match status" value="1"/>
</dbReference>
<dbReference type="SUPFAM" id="SSF51126">
    <property type="entry name" value="Pectin lyase-like"/>
    <property type="match status" value="1"/>
</dbReference>
<sequence length="430" mass="45890">MYIAALMGIVGLSSAAIAQYGPPHFSEHGRKVCTVAAGGTNSTDDAPAILDAFAECGRGGTVLFEDKTYYVNTVMNVSGLQDCYIDLRGTLVWSTDIQYWLNHSIGVGYQNQTTAFKLGGDRILFDGHGYANSSCKQAGTFDGNGGVWYKYAAGVSNMKGRPHALTLDGLTNSRVTGLNLLRSQMCHNSLFENILVNNTALDGSSSGNTDGADTFFSSHLTFRNWTVVSLDDSISFKANSTDITVTDSYFINGLGIAIGSIGQYKDQFETIERIKTDNIRFKNTLHAAYFKTWTGEQVNYPPNGGGGGLGYARNLSFTNLYGTSFRGGPFTISQCTTFAGAAGNCTDSKFEIGNFEIANFYGTASALNLTSFQCSAVKPCHDITIRNATLIKASNGATSPVGYLCDNLVNPIGFNCTGSPCIGKSATGQC</sequence>
<dbReference type="InterPro" id="IPR012334">
    <property type="entry name" value="Pectin_lyas_fold"/>
</dbReference>
<dbReference type="InterPro" id="IPR000743">
    <property type="entry name" value="Glyco_hydro_28"/>
</dbReference>